<dbReference type="PANTHER" id="PTHR32060:SF30">
    <property type="entry name" value="CARBOXY-TERMINAL PROCESSING PROTEASE CTPA"/>
    <property type="match status" value="1"/>
</dbReference>
<reference evidence="2 3" key="1">
    <citation type="submission" date="2016-01" db="EMBL/GenBank/DDBJ databases">
        <title>The draft genome sequence of Aquimarina sp. RZW4-3-2.</title>
        <authorList>
            <person name="Wang Y."/>
        </authorList>
    </citation>
    <scope>NUCLEOTIDE SEQUENCE [LARGE SCALE GENOMIC DNA]</scope>
    <source>
        <strain evidence="2 3">RZW4-3-2</strain>
    </source>
</reference>
<dbReference type="GO" id="GO:0004175">
    <property type="term" value="F:endopeptidase activity"/>
    <property type="evidence" value="ECO:0007669"/>
    <property type="project" value="TreeGrafter"/>
</dbReference>
<dbReference type="SUPFAM" id="SSF52096">
    <property type="entry name" value="ClpP/crotonase"/>
    <property type="match status" value="1"/>
</dbReference>
<name>A0A162FDL7_9FLAO</name>
<dbReference type="EMBL" id="LQRT01000003">
    <property type="protein sequence ID" value="KZS41706.1"/>
    <property type="molecule type" value="Genomic_DNA"/>
</dbReference>
<dbReference type="InterPro" id="IPR029045">
    <property type="entry name" value="ClpP/crotonase-like_dom_sf"/>
</dbReference>
<dbReference type="PANTHER" id="PTHR32060">
    <property type="entry name" value="TAIL-SPECIFIC PROTEASE"/>
    <property type="match status" value="1"/>
</dbReference>
<evidence type="ECO:0000259" key="1">
    <source>
        <dbReference type="Pfam" id="PF03572"/>
    </source>
</evidence>
<gene>
    <name evidence="2" type="ORF">AWE51_20120</name>
</gene>
<dbReference type="GO" id="GO:0006508">
    <property type="term" value="P:proteolysis"/>
    <property type="evidence" value="ECO:0007669"/>
    <property type="project" value="InterPro"/>
</dbReference>
<accession>A0A162FDL7</accession>
<proteinExistence type="predicted"/>
<keyword evidence="3" id="KW-1185">Reference proteome</keyword>
<feature type="domain" description="Tail specific protease" evidence="1">
    <location>
        <begin position="250"/>
        <end position="411"/>
    </location>
</feature>
<dbReference type="RefSeq" id="WP_066311272.1">
    <property type="nucleotide sequence ID" value="NZ_LQRT01000003.1"/>
</dbReference>
<evidence type="ECO:0000313" key="2">
    <source>
        <dbReference type="EMBL" id="KZS41706.1"/>
    </source>
</evidence>
<dbReference type="Pfam" id="PF03572">
    <property type="entry name" value="Peptidase_S41"/>
    <property type="match status" value="1"/>
</dbReference>
<evidence type="ECO:0000313" key="3">
    <source>
        <dbReference type="Proteomes" id="UP000076715"/>
    </source>
</evidence>
<comment type="caution">
    <text evidence="2">The sequence shown here is derived from an EMBL/GenBank/DDBJ whole genome shotgun (WGS) entry which is preliminary data.</text>
</comment>
<dbReference type="InterPro" id="IPR005151">
    <property type="entry name" value="Tail-specific_protease"/>
</dbReference>
<dbReference type="GO" id="GO:0008236">
    <property type="term" value="F:serine-type peptidase activity"/>
    <property type="evidence" value="ECO:0007669"/>
    <property type="project" value="InterPro"/>
</dbReference>
<organism evidence="2 3">
    <name type="scientific">Aquimarina aggregata</name>
    <dbReference type="NCBI Taxonomy" id="1642818"/>
    <lineage>
        <taxon>Bacteria</taxon>
        <taxon>Pseudomonadati</taxon>
        <taxon>Bacteroidota</taxon>
        <taxon>Flavobacteriia</taxon>
        <taxon>Flavobacteriales</taxon>
        <taxon>Flavobacteriaceae</taxon>
        <taxon>Aquimarina</taxon>
    </lineage>
</organism>
<dbReference type="Proteomes" id="UP000076715">
    <property type="component" value="Unassembled WGS sequence"/>
</dbReference>
<sequence length="484" mass="55772">MKEKFLIALFGLLISTLNAQKNMDSLAVSKDLKIFENILKKGHPGLYQYIKQDSLEYIFNTAKESINDSLTDIDLYKKMLSITNEVKDGHLLLFAPNTIKTDQYYFPLILKIINTQFYTDTDDFNIPIGSKINTINGQDTSRILENLKKYVATDGHNLTRKYREIELKFGLFYAYEYGISKNFSITYTTPDGIKNDLDLDAESFIKVKLRNTKRNSYFAKYHQKKNNFDYFDKHINNKAPFVYYKDELNTAVLVINSFGGDISQFKSKLIKIFREINKKKIEHLVIDIRQNDGGYRPNSVHLYSFITKNPFKQIKSQSIISLSVPEKKYATRVFLNEKDFLEDKFKNHPTYDGWRITFDDLETIMAPQKNRFNGKVYILISGATFSAASAFALNAKNNPDITLIGEETGGGYYKSFGMFPVYYELPNSKITMVMSMVQIEQYTKETSIPLGSGIPPDKNIIHSVEDLILGKDAELDYIFRLIKG</sequence>
<protein>
    <recommendedName>
        <fullName evidence="1">Tail specific protease domain-containing protein</fullName>
    </recommendedName>
</protein>
<dbReference type="OrthoDB" id="5480566at2"/>
<dbReference type="AlphaFoldDB" id="A0A162FDL7"/>
<dbReference type="GO" id="GO:0007165">
    <property type="term" value="P:signal transduction"/>
    <property type="evidence" value="ECO:0007669"/>
    <property type="project" value="TreeGrafter"/>
</dbReference>
<dbReference type="STRING" id="1642818.AWE51_20120"/>
<dbReference type="Gene3D" id="3.90.226.10">
    <property type="entry name" value="2-enoyl-CoA Hydratase, Chain A, domain 1"/>
    <property type="match status" value="1"/>
</dbReference>
<dbReference type="GO" id="GO:0030288">
    <property type="term" value="C:outer membrane-bounded periplasmic space"/>
    <property type="evidence" value="ECO:0007669"/>
    <property type="project" value="TreeGrafter"/>
</dbReference>